<evidence type="ECO:0000256" key="2">
    <source>
        <dbReference type="ARBA" id="ARBA00022448"/>
    </source>
</evidence>
<dbReference type="Pfam" id="PF00593">
    <property type="entry name" value="TonB_dep_Rec_b-barrel"/>
    <property type="match status" value="1"/>
</dbReference>
<evidence type="ECO:0000256" key="10">
    <source>
        <dbReference type="SAM" id="SignalP"/>
    </source>
</evidence>
<dbReference type="SUPFAM" id="SSF56935">
    <property type="entry name" value="Porins"/>
    <property type="match status" value="1"/>
</dbReference>
<dbReference type="SUPFAM" id="SSF49464">
    <property type="entry name" value="Carboxypeptidase regulatory domain-like"/>
    <property type="match status" value="1"/>
</dbReference>
<comment type="subcellular location">
    <subcellularLocation>
        <location evidence="1 8">Cell outer membrane</location>
        <topology evidence="1 8">Multi-pass membrane protein</topology>
    </subcellularLocation>
</comment>
<keyword evidence="4 8" id="KW-0812">Transmembrane</keyword>
<evidence type="ECO:0000256" key="7">
    <source>
        <dbReference type="ARBA" id="ARBA00023237"/>
    </source>
</evidence>
<evidence type="ECO:0000256" key="1">
    <source>
        <dbReference type="ARBA" id="ARBA00004571"/>
    </source>
</evidence>
<proteinExistence type="inferred from homology"/>
<evidence type="ECO:0000256" key="9">
    <source>
        <dbReference type="RuleBase" id="RU003357"/>
    </source>
</evidence>
<feature type="signal peptide" evidence="10">
    <location>
        <begin position="1"/>
        <end position="20"/>
    </location>
</feature>
<dbReference type="RefSeq" id="WP_349093788.1">
    <property type="nucleotide sequence ID" value="NZ_JBBMFL010000003.1"/>
</dbReference>
<dbReference type="Gene3D" id="2.40.170.20">
    <property type="entry name" value="TonB-dependent receptor, beta-barrel domain"/>
    <property type="match status" value="1"/>
</dbReference>
<evidence type="ECO:0000256" key="6">
    <source>
        <dbReference type="ARBA" id="ARBA00023136"/>
    </source>
</evidence>
<keyword evidence="7 8" id="KW-0998">Cell outer membrane</keyword>
<dbReference type="Pfam" id="PF07715">
    <property type="entry name" value="Plug"/>
    <property type="match status" value="1"/>
</dbReference>
<evidence type="ECO:0000256" key="5">
    <source>
        <dbReference type="ARBA" id="ARBA00023077"/>
    </source>
</evidence>
<dbReference type="InterPro" id="IPR023996">
    <property type="entry name" value="TonB-dep_OMP_SusC/RagA"/>
</dbReference>
<comment type="caution">
    <text evidence="13">The sequence shown here is derived from an EMBL/GenBank/DDBJ whole genome shotgun (WGS) entry which is preliminary data.</text>
</comment>
<reference evidence="13 14" key="1">
    <citation type="submission" date="2024-03" db="EMBL/GenBank/DDBJ databases">
        <title>Human intestinal bacterial collection.</title>
        <authorList>
            <person name="Pauvert C."/>
            <person name="Hitch T.C.A."/>
            <person name="Clavel T."/>
        </authorList>
    </citation>
    <scope>NUCLEOTIDE SEQUENCE [LARGE SCALE GENOMIC DNA]</scope>
    <source>
        <strain evidence="13 14">CLA-KB-H122</strain>
    </source>
</reference>
<keyword evidence="6 8" id="KW-0472">Membrane</keyword>
<dbReference type="InterPro" id="IPR036942">
    <property type="entry name" value="Beta-barrel_TonB_sf"/>
</dbReference>
<evidence type="ECO:0000256" key="8">
    <source>
        <dbReference type="PROSITE-ProRule" id="PRU01360"/>
    </source>
</evidence>
<keyword evidence="5 9" id="KW-0798">TonB box</keyword>
<evidence type="ECO:0000259" key="12">
    <source>
        <dbReference type="Pfam" id="PF07715"/>
    </source>
</evidence>
<gene>
    <name evidence="13" type="ORF">WMO46_03355</name>
</gene>
<dbReference type="InterPro" id="IPR012910">
    <property type="entry name" value="Plug_dom"/>
</dbReference>
<dbReference type="InterPro" id="IPR008969">
    <property type="entry name" value="CarboxyPept-like_regulatory"/>
</dbReference>
<evidence type="ECO:0000256" key="3">
    <source>
        <dbReference type="ARBA" id="ARBA00022452"/>
    </source>
</evidence>
<keyword evidence="3 8" id="KW-1134">Transmembrane beta strand</keyword>
<sequence>MRKFVLFFMAVFGCCVCALAQNGKVSGTVTSADGKPIAGATVVIEGSHVGTSTNADGKYTLNVRPGDVLQVSFIGMQTQRIPVNGKTTVDVTMQDDAIGLDNVVITALGITRQERTLGYASTTIKADEIAKGHAADAMTGLIGKVAGMQISSSGGTGTSQKVIVRGYSSLAGSNQPLYVIDGVPVSNSTMGTQDLNNSIDFGNQAADVNPEDIESITVLKGASATALYGSRAGNGVIIITTKRGRQNEDVTVTYDGSFMASTALRIPQLQNKFGQGWYYDYDGGHFGNFSPTENGSWGNILDGRENYWRPGATWNNGAEMSYKPFSYAKNSLKNFYDTGFETNNTITVQGGTANSGFVASYGNTYSNGILPGNDDYFKRNTFSFRGNTKIKGGLAWLNYGVTYVRKDVRNAMTGQGQNGSTIYQNILQYPVDIDYGDLKDYNSIYNNADNYYSPYAQNPWWTLDHNYSTFQDDRVYGNIEVGFQLYKGLSLIGRLGGDFSNSLEKYYNDIWVFSPGSYTETEGGSAEQGSYEEISRKSNQIDANVLLNADYRFGRDWSLHAAAGWNLNQRTASYLDGSLTGLAVENWPSFGNTSGATPTSASLYQRRRLIGLYGQADLGWRDGIYLTLSARNDWSSTLPIDSNSFFYWGVNASVVLTDLFPSMRSDVLSFLKLRGGYGKTGNDASPYYTSGYYVLGSATGGFGDLTFPLNGYSGLLRSTRMPASDLKPEISTEWEIGADVRLFQNRINLDVAYYNKETKNQIISATLAPEAGYTTRVRNVGKIQNRGVELTLGLVPVRTKDWEWNFTYTFSKNNNEVKELWDDVTETTIYGLTSGPQLKAIVGESLGTWTFYKTETVQDESSPHYGKTIVNATSGYPVVSTTETEIIGHADPKFTMGFNNTVRWKDLSLGFSFDWRYGGKMYSATKSVIYFNGNAEETMYNMRDPFVVPNAVYMGSDGEYHENNIPVTAYYNMNYYWYSNTNSERYRDDLIDKTYLKLREVNLTYRLPRKWFAGVKWLSGIDISFVGRNLLMWTPSQGLVDPDMTNYGNDLESQFGEYYSAPTTRTFGGSIKIVF</sequence>
<dbReference type="InterPro" id="IPR039426">
    <property type="entry name" value="TonB-dep_rcpt-like"/>
</dbReference>
<keyword evidence="10" id="KW-0732">Signal</keyword>
<keyword evidence="14" id="KW-1185">Reference proteome</keyword>
<dbReference type="Gene3D" id="2.60.40.1120">
    <property type="entry name" value="Carboxypeptidase-like, regulatory domain"/>
    <property type="match status" value="1"/>
</dbReference>
<dbReference type="Proteomes" id="UP001460202">
    <property type="component" value="Unassembled WGS sequence"/>
</dbReference>
<dbReference type="Pfam" id="PF13715">
    <property type="entry name" value="CarbopepD_reg_2"/>
    <property type="match status" value="1"/>
</dbReference>
<evidence type="ECO:0000313" key="13">
    <source>
        <dbReference type="EMBL" id="MEQ2543988.1"/>
    </source>
</evidence>
<name>A0ABV1GUC3_9BACT</name>
<keyword evidence="2 8" id="KW-0813">Transport</keyword>
<dbReference type="InterPro" id="IPR000531">
    <property type="entry name" value="Beta-barrel_TonB"/>
</dbReference>
<feature type="chain" id="PRO_5046121267" evidence="10">
    <location>
        <begin position="21"/>
        <end position="1075"/>
    </location>
</feature>
<evidence type="ECO:0000259" key="11">
    <source>
        <dbReference type="Pfam" id="PF00593"/>
    </source>
</evidence>
<dbReference type="EMBL" id="JBBMFL010000003">
    <property type="protein sequence ID" value="MEQ2543988.1"/>
    <property type="molecule type" value="Genomic_DNA"/>
</dbReference>
<dbReference type="PROSITE" id="PS52016">
    <property type="entry name" value="TONB_DEPENDENT_REC_3"/>
    <property type="match status" value="1"/>
</dbReference>
<organism evidence="13 14">
    <name type="scientific">Alistipes intestinihominis</name>
    <dbReference type="NCBI Taxonomy" id="3133172"/>
    <lineage>
        <taxon>Bacteria</taxon>
        <taxon>Pseudomonadati</taxon>
        <taxon>Bacteroidota</taxon>
        <taxon>Bacteroidia</taxon>
        <taxon>Bacteroidales</taxon>
        <taxon>Rikenellaceae</taxon>
        <taxon>Alistipes</taxon>
    </lineage>
</organism>
<feature type="domain" description="TonB-dependent receptor plug" evidence="12">
    <location>
        <begin position="116"/>
        <end position="236"/>
    </location>
</feature>
<protein>
    <submittedName>
        <fullName evidence="13">SusC/RagA family TonB-linked outer membrane protein</fullName>
    </submittedName>
</protein>
<dbReference type="Gene3D" id="2.170.130.10">
    <property type="entry name" value="TonB-dependent receptor, plug domain"/>
    <property type="match status" value="1"/>
</dbReference>
<dbReference type="NCBIfam" id="TIGR04056">
    <property type="entry name" value="OMP_RagA_SusC"/>
    <property type="match status" value="1"/>
</dbReference>
<dbReference type="NCBIfam" id="TIGR04057">
    <property type="entry name" value="SusC_RagA_signa"/>
    <property type="match status" value="1"/>
</dbReference>
<evidence type="ECO:0000256" key="4">
    <source>
        <dbReference type="ARBA" id="ARBA00022692"/>
    </source>
</evidence>
<dbReference type="InterPro" id="IPR037066">
    <property type="entry name" value="Plug_dom_sf"/>
</dbReference>
<comment type="similarity">
    <text evidence="8 9">Belongs to the TonB-dependent receptor family.</text>
</comment>
<dbReference type="InterPro" id="IPR023997">
    <property type="entry name" value="TonB-dep_OMP_SusC/RagA_CS"/>
</dbReference>
<feature type="domain" description="TonB-dependent receptor-like beta-barrel" evidence="11">
    <location>
        <begin position="425"/>
        <end position="878"/>
    </location>
</feature>
<accession>A0ABV1GUC3</accession>
<evidence type="ECO:0000313" key="14">
    <source>
        <dbReference type="Proteomes" id="UP001460202"/>
    </source>
</evidence>